<accession>A0A1G6LUX5</accession>
<dbReference type="GO" id="GO:0046872">
    <property type="term" value="F:metal ion binding"/>
    <property type="evidence" value="ECO:0007669"/>
    <property type="project" value="UniProtKB-KW"/>
</dbReference>
<dbReference type="Pfam" id="PF00248">
    <property type="entry name" value="Aldo_ket_red"/>
    <property type="match status" value="1"/>
</dbReference>
<evidence type="ECO:0000256" key="1">
    <source>
        <dbReference type="ARBA" id="ARBA00022723"/>
    </source>
</evidence>
<reference evidence="6 8" key="2">
    <citation type="submission" date="2019-04" db="EMBL/GenBank/DDBJ databases">
        <title>Draft genome sequence data and analysis of a Fermenting Bacterium, Geotoga petraea strain HO-Geo1, isolated from heavy-oil petroleum reservoir in Russia.</title>
        <authorList>
            <person name="Grouzdev D.S."/>
            <person name="Semenova E.M."/>
            <person name="Sokolova D.S."/>
            <person name="Tourova T.P."/>
            <person name="Poltaraus A.B."/>
            <person name="Nazina T.N."/>
        </authorList>
    </citation>
    <scope>NUCLEOTIDE SEQUENCE [LARGE SCALE GENOMIC DNA]</scope>
    <source>
        <strain evidence="6 8">HO-Geo1</strain>
    </source>
</reference>
<protein>
    <submittedName>
        <fullName evidence="6">Aldo/keto reductase</fullName>
    </submittedName>
</protein>
<dbReference type="Proteomes" id="UP000297288">
    <property type="component" value="Unassembled WGS sequence"/>
</dbReference>
<dbReference type="InterPro" id="IPR036812">
    <property type="entry name" value="NAD(P)_OxRdtase_dom_sf"/>
</dbReference>
<dbReference type="Pfam" id="PF13187">
    <property type="entry name" value="Fer4_9"/>
    <property type="match status" value="1"/>
</dbReference>
<dbReference type="PROSITE" id="PS51379">
    <property type="entry name" value="4FE4S_FER_2"/>
    <property type="match status" value="1"/>
</dbReference>
<dbReference type="InterPro" id="IPR053135">
    <property type="entry name" value="AKR2_Oxidoreductase"/>
</dbReference>
<dbReference type="GO" id="GO:0051536">
    <property type="term" value="F:iron-sulfur cluster binding"/>
    <property type="evidence" value="ECO:0007669"/>
    <property type="project" value="UniProtKB-KW"/>
</dbReference>
<evidence type="ECO:0000259" key="4">
    <source>
        <dbReference type="PROSITE" id="PS51379"/>
    </source>
</evidence>
<dbReference type="EMBL" id="SRME01000004">
    <property type="protein sequence ID" value="TGG87588.1"/>
    <property type="molecule type" value="Genomic_DNA"/>
</dbReference>
<evidence type="ECO:0000313" key="8">
    <source>
        <dbReference type="Proteomes" id="UP000297288"/>
    </source>
</evidence>
<reference evidence="5 7" key="1">
    <citation type="submission" date="2016-10" db="EMBL/GenBank/DDBJ databases">
        <authorList>
            <person name="de Groot N.N."/>
        </authorList>
    </citation>
    <scope>NUCLEOTIDE SEQUENCE [LARGE SCALE GENOMIC DNA]</scope>
    <source>
        <strain evidence="5 7">WG14</strain>
    </source>
</reference>
<evidence type="ECO:0000313" key="6">
    <source>
        <dbReference type="EMBL" id="TGG87588.1"/>
    </source>
</evidence>
<dbReference type="CDD" id="cd19096">
    <property type="entry name" value="AKR_Fe-S_oxidoreductase"/>
    <property type="match status" value="1"/>
</dbReference>
<evidence type="ECO:0000256" key="2">
    <source>
        <dbReference type="ARBA" id="ARBA00023004"/>
    </source>
</evidence>
<dbReference type="PROSITE" id="PS00198">
    <property type="entry name" value="4FE4S_FER_1"/>
    <property type="match status" value="1"/>
</dbReference>
<feature type="domain" description="4Fe-4S ferredoxin-type" evidence="4">
    <location>
        <begin position="340"/>
        <end position="368"/>
    </location>
</feature>
<keyword evidence="2" id="KW-0408">Iron</keyword>
<dbReference type="InterPro" id="IPR023210">
    <property type="entry name" value="NADP_OxRdtase_dom"/>
</dbReference>
<dbReference type="GO" id="GO:0016491">
    <property type="term" value="F:oxidoreductase activity"/>
    <property type="evidence" value="ECO:0007669"/>
    <property type="project" value="InterPro"/>
</dbReference>
<dbReference type="InterPro" id="IPR017896">
    <property type="entry name" value="4Fe4S_Fe-S-bd"/>
</dbReference>
<sequence length="377" mass="43241">MQYREMGNTGEKVSALGFGCMRFQTIGEGNENIDEDLSIKQLRHAIDKGVNYVDTAYPYHGGNSELLVAKALKDGYREKVYLADKLPSWLIKSREDMDKYLDEQLEKLETDYIDFFLLHALSKDRWDNYLKHNVFDFIEKAKESGKIKHIGFSFHDELSVFKEIVDAYNWDFCQIQYNFMDEDYQAGLEGLNYAADKGLGVVVMEPLKGGSLTRNLPEDIEKIWNSADIKRSPAEWALRFVWNNPKVSLLLSGMNQFDHIDENIRVAEDALPNSLTDKELGIIEEVRKVYDNRIKVDCTSCKYCLPCPEGVMIPNVFSLYNNASIYNTWESQKRGYANLESQGKAADNCIECGLCEESCPQHIPIREKLKEARVALT</sequence>
<name>A0A1G6LUX5_9BACT</name>
<dbReference type="PANTHER" id="PTHR43312">
    <property type="entry name" value="D-THREO-ALDOSE 1-DEHYDROGENASE"/>
    <property type="match status" value="1"/>
</dbReference>
<dbReference type="Gene3D" id="3.20.20.100">
    <property type="entry name" value="NADP-dependent oxidoreductase domain"/>
    <property type="match status" value="1"/>
</dbReference>
<keyword evidence="3" id="KW-0411">Iron-sulfur</keyword>
<evidence type="ECO:0000256" key="3">
    <source>
        <dbReference type="ARBA" id="ARBA00023014"/>
    </source>
</evidence>
<keyword evidence="7" id="KW-1185">Reference proteome</keyword>
<gene>
    <name evidence="6" type="ORF">E4650_07535</name>
    <name evidence="5" type="ORF">SAMN04488588_1154</name>
</gene>
<dbReference type="EMBL" id="FMYV01000004">
    <property type="protein sequence ID" value="SDC47072.1"/>
    <property type="molecule type" value="Genomic_DNA"/>
</dbReference>
<evidence type="ECO:0000313" key="5">
    <source>
        <dbReference type="EMBL" id="SDC47072.1"/>
    </source>
</evidence>
<dbReference type="AlphaFoldDB" id="A0A1G6LUX5"/>
<dbReference type="OrthoDB" id="9773828at2"/>
<dbReference type="RefSeq" id="WP_091403547.1">
    <property type="nucleotide sequence ID" value="NZ_FMYV01000004.1"/>
</dbReference>
<proteinExistence type="predicted"/>
<dbReference type="PRINTS" id="PR00069">
    <property type="entry name" value="ALDKETRDTASE"/>
</dbReference>
<dbReference type="InterPro" id="IPR020471">
    <property type="entry name" value="AKR"/>
</dbReference>
<organism evidence="5 7">
    <name type="scientific">Geotoga petraea</name>
    <dbReference type="NCBI Taxonomy" id="28234"/>
    <lineage>
        <taxon>Bacteria</taxon>
        <taxon>Thermotogati</taxon>
        <taxon>Thermotogota</taxon>
        <taxon>Thermotogae</taxon>
        <taxon>Petrotogales</taxon>
        <taxon>Petrotogaceae</taxon>
        <taxon>Geotoga</taxon>
    </lineage>
</organism>
<dbReference type="SUPFAM" id="SSF51430">
    <property type="entry name" value="NAD(P)-linked oxidoreductase"/>
    <property type="match status" value="1"/>
</dbReference>
<dbReference type="STRING" id="28234.SAMN04488588_1154"/>
<dbReference type="Proteomes" id="UP000199322">
    <property type="component" value="Unassembled WGS sequence"/>
</dbReference>
<dbReference type="InterPro" id="IPR017900">
    <property type="entry name" value="4Fe4S_Fe_S_CS"/>
</dbReference>
<keyword evidence="1" id="KW-0479">Metal-binding</keyword>
<evidence type="ECO:0000313" key="7">
    <source>
        <dbReference type="Proteomes" id="UP000199322"/>
    </source>
</evidence>
<dbReference type="PANTHER" id="PTHR43312:SF2">
    <property type="entry name" value="OXIDOREDUCTASE"/>
    <property type="match status" value="1"/>
</dbReference>